<dbReference type="InterPro" id="IPR035965">
    <property type="entry name" value="PAS-like_dom_sf"/>
</dbReference>
<evidence type="ECO:0000259" key="1">
    <source>
        <dbReference type="Pfam" id="PF01814"/>
    </source>
</evidence>
<keyword evidence="3" id="KW-1185">Reference proteome</keyword>
<name>A0A434B0C7_9BACT</name>
<dbReference type="Pfam" id="PF01814">
    <property type="entry name" value="Hemerythrin"/>
    <property type="match status" value="1"/>
</dbReference>
<dbReference type="Pfam" id="PF13596">
    <property type="entry name" value="PAS_10"/>
    <property type="match status" value="1"/>
</dbReference>
<protein>
    <submittedName>
        <fullName evidence="2">DUF438 domain-containing protein</fullName>
    </submittedName>
</protein>
<dbReference type="Gene3D" id="3.30.450.20">
    <property type="entry name" value="PAS domain"/>
    <property type="match status" value="1"/>
</dbReference>
<dbReference type="InterPro" id="IPR012312">
    <property type="entry name" value="Hemerythrin-like"/>
</dbReference>
<proteinExistence type="predicted"/>
<accession>A0A434B0C7</accession>
<evidence type="ECO:0000313" key="3">
    <source>
        <dbReference type="Proteomes" id="UP000282985"/>
    </source>
</evidence>
<dbReference type="Gene3D" id="1.20.120.520">
    <property type="entry name" value="nmb1532 protein domain like"/>
    <property type="match status" value="1"/>
</dbReference>
<evidence type="ECO:0000313" key="2">
    <source>
        <dbReference type="EMBL" id="RUT80167.1"/>
    </source>
</evidence>
<gene>
    <name evidence="2" type="ORF">DLK05_02100</name>
</gene>
<dbReference type="Proteomes" id="UP000282985">
    <property type="component" value="Unassembled WGS sequence"/>
</dbReference>
<reference evidence="2 3" key="1">
    <citation type="submission" date="2018-11" db="EMBL/GenBank/DDBJ databases">
        <title>Parancylomarina longa gen. nov., sp. nov., isolated from sediments of southern Okinawa.</title>
        <authorList>
            <person name="Fu T."/>
        </authorList>
    </citation>
    <scope>NUCLEOTIDE SEQUENCE [LARGE SCALE GENOMIC DNA]</scope>
    <source>
        <strain evidence="2 3">T3-2 S1-C</strain>
    </source>
</reference>
<sequence length="413" mass="48039">MSEFINNNNARIESLLQLCRNLIQGALNTELIQQHQDAIDHLTPNDIVQVVHRLVEDNIPMKDLKSGINKFLNICFKTIRSQAKIEVKPNHFLGVLMAENRELEKRLAAMKPIAKSINLIKEESDLRKELRILKSKIEDLGAFEKHYSRKENIFFPYFEREFPEFKCLGVMWSIHDDIRKTQKILLDSLEAKKVDVKEINHMLGDLFFSMYAIIFREEYLLFPVAINAVSAELWEEMNHQSDELGYSYIPKPVYSAKNASNRKKAFSFEGDNLDPQQLGDTLLNFDTGLMTLDQAMILLNHLPVDITMIDENDRVRFFSKPKDRFFTRSKAIIGRSVQNCHPPESVHVVEDLLKAFRNCEKDSESFWIQMKGRFILIQYFALRDEAGAYKGCIEVSQDVTEIRELKGEKRLMD</sequence>
<dbReference type="AlphaFoldDB" id="A0A434B0C7"/>
<dbReference type="PANTHER" id="PTHR39966:SF3">
    <property type="entry name" value="DUF438 DOMAIN-CONTAINING PROTEIN"/>
    <property type="match status" value="1"/>
</dbReference>
<dbReference type="OrthoDB" id="9769774at2"/>
<dbReference type="PANTHER" id="PTHR39966">
    <property type="entry name" value="BLL2471 PROTEIN-RELATED"/>
    <property type="match status" value="1"/>
</dbReference>
<dbReference type="RefSeq" id="WP_127342311.1">
    <property type="nucleotide sequence ID" value="NZ_RJJX01000001.1"/>
</dbReference>
<organism evidence="2 3">
    <name type="scientific">Ancylomarina longa</name>
    <dbReference type="NCBI Taxonomy" id="2487017"/>
    <lineage>
        <taxon>Bacteria</taxon>
        <taxon>Pseudomonadati</taxon>
        <taxon>Bacteroidota</taxon>
        <taxon>Bacteroidia</taxon>
        <taxon>Marinilabiliales</taxon>
        <taxon>Marinifilaceae</taxon>
        <taxon>Ancylomarina</taxon>
    </lineage>
</organism>
<dbReference type="GO" id="GO:0005886">
    <property type="term" value="C:plasma membrane"/>
    <property type="evidence" value="ECO:0007669"/>
    <property type="project" value="TreeGrafter"/>
</dbReference>
<dbReference type="SUPFAM" id="SSF55785">
    <property type="entry name" value="PYP-like sensor domain (PAS domain)"/>
    <property type="match status" value="1"/>
</dbReference>
<dbReference type="EMBL" id="RJJX01000001">
    <property type="protein sequence ID" value="RUT80167.1"/>
    <property type="molecule type" value="Genomic_DNA"/>
</dbReference>
<comment type="caution">
    <text evidence="2">The sequence shown here is derived from an EMBL/GenBank/DDBJ whole genome shotgun (WGS) entry which is preliminary data.</text>
</comment>
<feature type="domain" description="Hemerythrin-like" evidence="1">
    <location>
        <begin position="94"/>
        <end position="224"/>
    </location>
</feature>